<proteinExistence type="inferred from homology"/>
<dbReference type="EMBL" id="KV924534">
    <property type="protein sequence ID" value="PIO39561.1"/>
    <property type="molecule type" value="Genomic_DNA"/>
</dbReference>
<dbReference type="SUPFAM" id="SSF48264">
    <property type="entry name" value="Cytochrome P450"/>
    <property type="match status" value="1"/>
</dbReference>
<evidence type="ECO:0000256" key="1">
    <source>
        <dbReference type="ARBA" id="ARBA00001971"/>
    </source>
</evidence>
<name>A0A2G9SJJ6_AQUCT</name>
<comment type="similarity">
    <text evidence="2">Belongs to the cytochrome P450 family.</text>
</comment>
<dbReference type="InterPro" id="IPR001128">
    <property type="entry name" value="Cyt_P450"/>
</dbReference>
<keyword evidence="7" id="KW-1185">Reference proteome</keyword>
<dbReference type="GO" id="GO:0016712">
    <property type="term" value="F:oxidoreductase activity, acting on paired donors, with incorporation or reduction of molecular oxygen, reduced flavin or flavoprotein as one donor, and incorporation of one atom of oxygen"/>
    <property type="evidence" value="ECO:0007669"/>
    <property type="project" value="TreeGrafter"/>
</dbReference>
<dbReference type="GO" id="GO:0020037">
    <property type="term" value="F:heme binding"/>
    <property type="evidence" value="ECO:0007669"/>
    <property type="project" value="InterPro"/>
</dbReference>
<dbReference type="InterPro" id="IPR002401">
    <property type="entry name" value="Cyt_P450_E_grp-I"/>
</dbReference>
<evidence type="ECO:0000256" key="2">
    <source>
        <dbReference type="ARBA" id="ARBA00010617"/>
    </source>
</evidence>
<gene>
    <name evidence="6" type="ORF">AB205_0184500</name>
</gene>
<dbReference type="Gene3D" id="1.10.630.10">
    <property type="entry name" value="Cytochrome P450"/>
    <property type="match status" value="1"/>
</dbReference>
<dbReference type="OrthoDB" id="1055148at2759"/>
<keyword evidence="5" id="KW-1133">Transmembrane helix</keyword>
<dbReference type="PANTHER" id="PTHR24300">
    <property type="entry name" value="CYTOCHROME P450 508A4-RELATED"/>
    <property type="match status" value="1"/>
</dbReference>
<dbReference type="GO" id="GO:0005737">
    <property type="term" value="C:cytoplasm"/>
    <property type="evidence" value="ECO:0007669"/>
    <property type="project" value="TreeGrafter"/>
</dbReference>
<evidence type="ECO:0000256" key="4">
    <source>
        <dbReference type="ARBA" id="ARBA00023004"/>
    </source>
</evidence>
<feature type="transmembrane region" description="Helical" evidence="5">
    <location>
        <begin position="14"/>
        <end position="37"/>
    </location>
</feature>
<feature type="non-terminal residue" evidence="6">
    <location>
        <position position="1"/>
    </location>
</feature>
<dbReference type="InterPro" id="IPR050182">
    <property type="entry name" value="Cytochrome_P450_fam2"/>
</dbReference>
<dbReference type="GO" id="GO:0006805">
    <property type="term" value="P:xenobiotic metabolic process"/>
    <property type="evidence" value="ECO:0007669"/>
    <property type="project" value="TreeGrafter"/>
</dbReference>
<dbReference type="AlphaFoldDB" id="A0A2G9SJJ6"/>
<reference evidence="7" key="1">
    <citation type="journal article" date="2017" name="Nat. Commun.">
        <title>The North American bullfrog draft genome provides insight into hormonal regulation of long noncoding RNA.</title>
        <authorList>
            <person name="Hammond S.A."/>
            <person name="Warren R.L."/>
            <person name="Vandervalk B.P."/>
            <person name="Kucuk E."/>
            <person name="Khan H."/>
            <person name="Gibb E.A."/>
            <person name="Pandoh P."/>
            <person name="Kirk H."/>
            <person name="Zhao Y."/>
            <person name="Jones M."/>
            <person name="Mungall A.J."/>
            <person name="Coope R."/>
            <person name="Pleasance S."/>
            <person name="Moore R.A."/>
            <person name="Holt R.A."/>
            <person name="Round J.M."/>
            <person name="Ohora S."/>
            <person name="Walle B.V."/>
            <person name="Veldhoen N."/>
            <person name="Helbing C.C."/>
            <person name="Birol I."/>
        </authorList>
    </citation>
    <scope>NUCLEOTIDE SEQUENCE [LARGE SCALE GENOMIC DNA]</scope>
</reference>
<keyword evidence="4" id="KW-0408">Iron</keyword>
<dbReference type="PANTHER" id="PTHR24300:SF394">
    <property type="entry name" value="CYTOCHROME P450 2H2"/>
    <property type="match status" value="1"/>
</dbReference>
<evidence type="ECO:0000256" key="3">
    <source>
        <dbReference type="ARBA" id="ARBA00022723"/>
    </source>
</evidence>
<dbReference type="Pfam" id="PF00067">
    <property type="entry name" value="p450"/>
    <property type="match status" value="1"/>
</dbReference>
<dbReference type="PRINTS" id="PR00463">
    <property type="entry name" value="EP450I"/>
</dbReference>
<dbReference type="GO" id="GO:0005506">
    <property type="term" value="F:iron ion binding"/>
    <property type="evidence" value="ECO:0007669"/>
    <property type="project" value="InterPro"/>
</dbReference>
<protein>
    <submittedName>
        <fullName evidence="6">Uncharacterized protein</fullName>
    </submittedName>
</protein>
<feature type="transmembrane region" description="Helical" evidence="5">
    <location>
        <begin position="49"/>
        <end position="68"/>
    </location>
</feature>
<accession>A0A2G9SJJ6</accession>
<dbReference type="Proteomes" id="UP000228934">
    <property type="component" value="Unassembled WGS sequence"/>
</dbReference>
<organism evidence="6 7">
    <name type="scientific">Aquarana catesbeiana</name>
    <name type="common">American bullfrog</name>
    <name type="synonym">Rana catesbeiana</name>
    <dbReference type="NCBI Taxonomy" id="8400"/>
    <lineage>
        <taxon>Eukaryota</taxon>
        <taxon>Metazoa</taxon>
        <taxon>Chordata</taxon>
        <taxon>Craniata</taxon>
        <taxon>Vertebrata</taxon>
        <taxon>Euteleostomi</taxon>
        <taxon>Amphibia</taxon>
        <taxon>Batrachia</taxon>
        <taxon>Anura</taxon>
        <taxon>Neobatrachia</taxon>
        <taxon>Ranoidea</taxon>
        <taxon>Ranidae</taxon>
        <taxon>Aquarana</taxon>
    </lineage>
</organism>
<evidence type="ECO:0000313" key="6">
    <source>
        <dbReference type="EMBL" id="PIO39561.1"/>
    </source>
</evidence>
<keyword evidence="5" id="KW-0812">Transmembrane</keyword>
<dbReference type="GO" id="GO:0019373">
    <property type="term" value="P:epoxygenase P450 pathway"/>
    <property type="evidence" value="ECO:0007669"/>
    <property type="project" value="TreeGrafter"/>
</dbReference>
<keyword evidence="5" id="KW-0472">Membrane</keyword>
<dbReference type="GO" id="GO:0008392">
    <property type="term" value="F:arachidonate epoxygenase activity"/>
    <property type="evidence" value="ECO:0007669"/>
    <property type="project" value="TreeGrafter"/>
</dbReference>
<comment type="cofactor">
    <cofactor evidence="1">
        <name>heme</name>
        <dbReference type="ChEBI" id="CHEBI:30413"/>
    </cofactor>
</comment>
<dbReference type="InterPro" id="IPR036396">
    <property type="entry name" value="Cyt_P450_sf"/>
</dbReference>
<keyword evidence="3" id="KW-0479">Metal-binding</keyword>
<evidence type="ECO:0000313" key="7">
    <source>
        <dbReference type="Proteomes" id="UP000228934"/>
    </source>
</evidence>
<sequence length="100" mass="11415">VNCLKLQRRSCTRIIALTPTIAEIAHMCGLNTVYISGRDLGKRVCLGEGLARMELFLFITTILQRFILKPTMDRKYIEITPEPNSNASRSREYEMVAVPR</sequence>
<evidence type="ECO:0000256" key="5">
    <source>
        <dbReference type="SAM" id="Phobius"/>
    </source>
</evidence>